<keyword evidence="4" id="KW-0997">Cell inner membrane</keyword>
<keyword evidence="5 8" id="KW-0812">Transmembrane</keyword>
<evidence type="ECO:0000256" key="4">
    <source>
        <dbReference type="ARBA" id="ARBA00022519"/>
    </source>
</evidence>
<name>A0A037ZNL0_9RHOB</name>
<dbReference type="Proteomes" id="UP000026249">
    <property type="component" value="Unassembled WGS sequence"/>
</dbReference>
<dbReference type="RefSeq" id="WP_035255367.1">
    <property type="nucleotide sequence ID" value="NZ_JFKE01000001.1"/>
</dbReference>
<feature type="transmembrane region" description="Helical" evidence="8">
    <location>
        <begin position="9"/>
        <end position="27"/>
    </location>
</feature>
<dbReference type="InterPro" id="IPR001851">
    <property type="entry name" value="ABC_transp_permease"/>
</dbReference>
<evidence type="ECO:0000256" key="8">
    <source>
        <dbReference type="SAM" id="Phobius"/>
    </source>
</evidence>
<accession>A0A037ZNL0</accession>
<dbReference type="STRING" id="1454373.ACMU_01175"/>
<dbReference type="PANTHER" id="PTHR32196:SF21">
    <property type="entry name" value="ABC TRANSPORTER PERMEASE PROTEIN YPHD-RELATED"/>
    <property type="match status" value="1"/>
</dbReference>
<feature type="transmembrane region" description="Helical" evidence="8">
    <location>
        <begin position="95"/>
        <end position="111"/>
    </location>
</feature>
<evidence type="ECO:0000256" key="3">
    <source>
        <dbReference type="ARBA" id="ARBA00022475"/>
    </source>
</evidence>
<keyword evidence="2" id="KW-0813">Transport</keyword>
<comment type="subcellular location">
    <subcellularLocation>
        <location evidence="1">Cell membrane</location>
        <topology evidence="1">Multi-pass membrane protein</topology>
    </subcellularLocation>
</comment>
<dbReference type="PANTHER" id="PTHR32196">
    <property type="entry name" value="ABC TRANSPORTER PERMEASE PROTEIN YPHD-RELATED-RELATED"/>
    <property type="match status" value="1"/>
</dbReference>
<dbReference type="CDD" id="cd06579">
    <property type="entry name" value="TM_PBP1_transp_AraH_like"/>
    <property type="match status" value="1"/>
</dbReference>
<organism evidence="9 10">
    <name type="scientific">Actibacterium mucosum KCTC 23349</name>
    <dbReference type="NCBI Taxonomy" id="1454373"/>
    <lineage>
        <taxon>Bacteria</taxon>
        <taxon>Pseudomonadati</taxon>
        <taxon>Pseudomonadota</taxon>
        <taxon>Alphaproteobacteria</taxon>
        <taxon>Rhodobacterales</taxon>
        <taxon>Roseobacteraceae</taxon>
        <taxon>Actibacterium</taxon>
    </lineage>
</organism>
<keyword evidence="3" id="KW-1003">Cell membrane</keyword>
<dbReference type="EMBL" id="JFKE01000001">
    <property type="protein sequence ID" value="KAJ57133.1"/>
    <property type="molecule type" value="Genomic_DNA"/>
</dbReference>
<evidence type="ECO:0000256" key="1">
    <source>
        <dbReference type="ARBA" id="ARBA00004651"/>
    </source>
</evidence>
<gene>
    <name evidence="9" type="ORF">ACMU_01175</name>
</gene>
<dbReference type="Pfam" id="PF02653">
    <property type="entry name" value="BPD_transp_2"/>
    <property type="match status" value="1"/>
</dbReference>
<feature type="transmembrane region" description="Helical" evidence="8">
    <location>
        <begin position="156"/>
        <end position="177"/>
    </location>
</feature>
<feature type="transmembrane region" description="Helical" evidence="8">
    <location>
        <begin position="209"/>
        <end position="229"/>
    </location>
</feature>
<proteinExistence type="predicted"/>
<dbReference type="AlphaFoldDB" id="A0A037ZNL0"/>
<feature type="transmembrane region" description="Helical" evidence="8">
    <location>
        <begin position="69"/>
        <end position="89"/>
    </location>
</feature>
<feature type="transmembrane region" description="Helical" evidence="8">
    <location>
        <begin position="235"/>
        <end position="255"/>
    </location>
</feature>
<keyword evidence="10" id="KW-1185">Reference proteome</keyword>
<reference evidence="9 10" key="1">
    <citation type="submission" date="2014-03" db="EMBL/GenBank/DDBJ databases">
        <title>Draft Genome Sequence of Actibacterium mucosum KCTC 23349, a Marine Alphaproteobacterium with Complex Ionic Requirements Isolated from Mediterranean Seawater at Malvarrosa Beach, Valencia, Spain.</title>
        <authorList>
            <person name="Arahal D.R."/>
            <person name="Shao Z."/>
            <person name="Lai Q."/>
            <person name="Pujalte M.J."/>
        </authorList>
    </citation>
    <scope>NUCLEOTIDE SEQUENCE [LARGE SCALE GENOMIC DNA]</scope>
    <source>
        <strain evidence="9 10">KCTC 23349</strain>
    </source>
</reference>
<feature type="transmembrane region" description="Helical" evidence="8">
    <location>
        <begin position="118"/>
        <end position="136"/>
    </location>
</feature>
<evidence type="ECO:0000313" key="10">
    <source>
        <dbReference type="Proteomes" id="UP000026249"/>
    </source>
</evidence>
<evidence type="ECO:0000256" key="2">
    <source>
        <dbReference type="ARBA" id="ARBA00022448"/>
    </source>
</evidence>
<sequence>MQRILKSQLGGPLLALILVTVIVALTTDRFLTAGNLSNLSLQVSIVALVAIGATVVIFAGGIDLSSGSMIALLTMILAELVKFGGLPIWAAIPGILLFGALLGGVLGWLTAYGRIPSFITTLAALIALRGIALSFNNGSPIFSVDPGLEVVFYGRLLGVPLPFFYLLLCYGAAHVMMHRTKLGREIMAVGGNPSAAVLSGINMRRVQTMTFVIAGVMTAVGAVLMSARLNSGSPNYGQTLELQAIAAAVVGGASLMGGRGNVLATLLGAMTIVVVQNGLNLNATPSSIQNIILGAIILLAVGIDNWRAEIASLFARGSSIERS</sequence>
<evidence type="ECO:0000256" key="7">
    <source>
        <dbReference type="ARBA" id="ARBA00023136"/>
    </source>
</evidence>
<protein>
    <submittedName>
        <fullName evidence="9">ABC transporter permease</fullName>
    </submittedName>
</protein>
<evidence type="ECO:0000256" key="5">
    <source>
        <dbReference type="ARBA" id="ARBA00022692"/>
    </source>
</evidence>
<dbReference type="GO" id="GO:0022857">
    <property type="term" value="F:transmembrane transporter activity"/>
    <property type="evidence" value="ECO:0007669"/>
    <property type="project" value="InterPro"/>
</dbReference>
<comment type="caution">
    <text evidence="9">The sequence shown here is derived from an EMBL/GenBank/DDBJ whole genome shotgun (WGS) entry which is preliminary data.</text>
</comment>
<evidence type="ECO:0000313" key="9">
    <source>
        <dbReference type="EMBL" id="KAJ57133.1"/>
    </source>
</evidence>
<dbReference type="GO" id="GO:0005886">
    <property type="term" value="C:plasma membrane"/>
    <property type="evidence" value="ECO:0007669"/>
    <property type="project" value="UniProtKB-SubCell"/>
</dbReference>
<keyword evidence="6 8" id="KW-1133">Transmembrane helix</keyword>
<keyword evidence="7 8" id="KW-0472">Membrane</keyword>
<evidence type="ECO:0000256" key="6">
    <source>
        <dbReference type="ARBA" id="ARBA00022989"/>
    </source>
</evidence>
<feature type="transmembrane region" description="Helical" evidence="8">
    <location>
        <begin position="39"/>
        <end position="62"/>
    </location>
</feature>
<dbReference type="OrthoDB" id="192433at2"/>